<dbReference type="AlphaFoldDB" id="A0A3G1KWK2"/>
<organism evidence="3 4">
    <name type="scientific">Formimonas warabiya</name>
    <dbReference type="NCBI Taxonomy" id="1761012"/>
    <lineage>
        <taxon>Bacteria</taxon>
        <taxon>Bacillati</taxon>
        <taxon>Bacillota</taxon>
        <taxon>Clostridia</taxon>
        <taxon>Eubacteriales</taxon>
        <taxon>Peptococcaceae</taxon>
        <taxon>Candidatus Formimonas</taxon>
    </lineage>
</organism>
<dbReference type="Proteomes" id="UP000323521">
    <property type="component" value="Chromosome"/>
</dbReference>
<protein>
    <submittedName>
        <fullName evidence="3">Transcriptional regulator</fullName>
    </submittedName>
</protein>
<dbReference type="InterPro" id="IPR050807">
    <property type="entry name" value="TransReg_Diox_bact_type"/>
</dbReference>
<feature type="domain" description="HTH cro/C1-type" evidence="2">
    <location>
        <begin position="6"/>
        <end position="60"/>
    </location>
</feature>
<dbReference type="EMBL" id="CP017634">
    <property type="protein sequence ID" value="ATW26749.1"/>
    <property type="molecule type" value="Genomic_DNA"/>
</dbReference>
<dbReference type="PANTHER" id="PTHR46797:SF1">
    <property type="entry name" value="METHYLPHOSPHONATE SYNTHASE"/>
    <property type="match status" value="1"/>
</dbReference>
<dbReference type="GO" id="GO:0005829">
    <property type="term" value="C:cytosol"/>
    <property type="evidence" value="ECO:0007669"/>
    <property type="project" value="TreeGrafter"/>
</dbReference>
<evidence type="ECO:0000313" key="3">
    <source>
        <dbReference type="EMBL" id="ATW26749.1"/>
    </source>
</evidence>
<dbReference type="OrthoDB" id="407979at2"/>
<dbReference type="PANTHER" id="PTHR46797">
    <property type="entry name" value="HTH-TYPE TRANSCRIPTIONAL REGULATOR"/>
    <property type="match status" value="1"/>
</dbReference>
<reference evidence="3 4" key="1">
    <citation type="submission" date="2016-10" db="EMBL/GenBank/DDBJ databases">
        <title>Complete Genome Sequence of Peptococcaceae strain DCMF.</title>
        <authorList>
            <person name="Edwards R.J."/>
            <person name="Holland S.I."/>
            <person name="Deshpande N.P."/>
            <person name="Wong Y.K."/>
            <person name="Ertan H."/>
            <person name="Manefield M."/>
            <person name="Russell T.L."/>
            <person name="Lee M.J."/>
        </authorList>
    </citation>
    <scope>NUCLEOTIDE SEQUENCE [LARGE SCALE GENOMIC DNA]</scope>
    <source>
        <strain evidence="3 4">DCMF</strain>
    </source>
</reference>
<dbReference type="RefSeq" id="WP_148136069.1">
    <property type="nucleotide sequence ID" value="NZ_CP017634.1"/>
</dbReference>
<evidence type="ECO:0000256" key="1">
    <source>
        <dbReference type="ARBA" id="ARBA00023125"/>
    </source>
</evidence>
<keyword evidence="4" id="KW-1185">Reference proteome</keyword>
<dbReference type="InterPro" id="IPR001387">
    <property type="entry name" value="Cro/C1-type_HTH"/>
</dbReference>
<sequence length="68" mass="7453">MFAIRLKRSRTSHGWSQGYLAELSGVSQAYISELEAGEKQPTLPIVEKLAKALGVHIAELLEEEAEDG</sequence>
<dbReference type="Pfam" id="PF01381">
    <property type="entry name" value="HTH_3"/>
    <property type="match status" value="1"/>
</dbReference>
<dbReference type="InterPro" id="IPR010982">
    <property type="entry name" value="Lambda_DNA-bd_dom_sf"/>
</dbReference>
<gene>
    <name evidence="3" type="ORF">DCMF_20050</name>
</gene>
<dbReference type="CDD" id="cd00093">
    <property type="entry name" value="HTH_XRE"/>
    <property type="match status" value="1"/>
</dbReference>
<keyword evidence="1" id="KW-0238">DNA-binding</keyword>
<dbReference type="SUPFAM" id="SSF47413">
    <property type="entry name" value="lambda repressor-like DNA-binding domains"/>
    <property type="match status" value="1"/>
</dbReference>
<dbReference type="GO" id="GO:0003700">
    <property type="term" value="F:DNA-binding transcription factor activity"/>
    <property type="evidence" value="ECO:0007669"/>
    <property type="project" value="TreeGrafter"/>
</dbReference>
<dbReference type="Gene3D" id="1.10.260.40">
    <property type="entry name" value="lambda repressor-like DNA-binding domains"/>
    <property type="match status" value="1"/>
</dbReference>
<dbReference type="PROSITE" id="PS50943">
    <property type="entry name" value="HTH_CROC1"/>
    <property type="match status" value="1"/>
</dbReference>
<proteinExistence type="predicted"/>
<evidence type="ECO:0000259" key="2">
    <source>
        <dbReference type="PROSITE" id="PS50943"/>
    </source>
</evidence>
<accession>A0A3G1KWK2</accession>
<dbReference type="SMART" id="SM00530">
    <property type="entry name" value="HTH_XRE"/>
    <property type="match status" value="1"/>
</dbReference>
<dbReference type="GO" id="GO:0003677">
    <property type="term" value="F:DNA binding"/>
    <property type="evidence" value="ECO:0007669"/>
    <property type="project" value="UniProtKB-KW"/>
</dbReference>
<evidence type="ECO:0000313" key="4">
    <source>
        <dbReference type="Proteomes" id="UP000323521"/>
    </source>
</evidence>
<name>A0A3G1KWK2_FORW1</name>
<dbReference type="KEGG" id="fwa:DCMF_20050"/>